<comment type="catalytic activity">
    <reaction evidence="2 17 18">
        <text>(6R)-NADPHX = (6S)-NADPHX</text>
        <dbReference type="Rhea" id="RHEA:32227"/>
        <dbReference type="ChEBI" id="CHEBI:64076"/>
        <dbReference type="ChEBI" id="CHEBI:64077"/>
        <dbReference type="EC" id="5.1.99.6"/>
    </reaction>
</comment>
<reference evidence="22 23" key="1">
    <citation type="journal article" date="2016" name="BMC Genomics">
        <title>Genomic analysis of the nitrate-respiring Sphingopyxis granuli (formerly Sphingomonas macrogoltabida) strain TFA.</title>
        <authorList>
            <person name="Garcia-Romero I."/>
            <person name="Perez-Pulido A.J."/>
            <person name="Gonzalez-Flores Y.E."/>
            <person name="Reyes-Ramirez F."/>
            <person name="Santero E."/>
            <person name="Floriano B."/>
        </authorList>
    </citation>
    <scope>NUCLEOTIDE SEQUENCE [LARGE SCALE GENOMIC DNA]</scope>
    <source>
        <strain evidence="22 23">TFA</strain>
    </source>
</reference>
<dbReference type="GO" id="GO:0052856">
    <property type="term" value="F:NAD(P)HX epimerase activity"/>
    <property type="evidence" value="ECO:0007669"/>
    <property type="project" value="UniProtKB-UniRule"/>
</dbReference>
<evidence type="ECO:0000256" key="17">
    <source>
        <dbReference type="HAMAP-Rule" id="MF_01966"/>
    </source>
</evidence>
<evidence type="ECO:0000256" key="19">
    <source>
        <dbReference type="SAM" id="MobiDB-lite"/>
    </source>
</evidence>
<keyword evidence="6 17" id="KW-0547">Nucleotide-binding</keyword>
<evidence type="ECO:0000256" key="14">
    <source>
        <dbReference type="ARBA" id="ARBA00025153"/>
    </source>
</evidence>
<evidence type="ECO:0000256" key="15">
    <source>
        <dbReference type="ARBA" id="ARBA00048238"/>
    </source>
</evidence>
<dbReference type="CDD" id="cd01171">
    <property type="entry name" value="YXKO-related"/>
    <property type="match status" value="1"/>
</dbReference>
<evidence type="ECO:0000313" key="23">
    <source>
        <dbReference type="Proteomes" id="UP000058599"/>
    </source>
</evidence>
<accession>A0AA86L3W7</accession>
<dbReference type="EC" id="5.1.99.6" evidence="17"/>
<comment type="catalytic activity">
    <reaction evidence="16 18">
        <text>(6S)-NADPHX + ADP = AMP + phosphate + NADPH + H(+)</text>
        <dbReference type="Rhea" id="RHEA:32235"/>
        <dbReference type="ChEBI" id="CHEBI:15378"/>
        <dbReference type="ChEBI" id="CHEBI:43474"/>
        <dbReference type="ChEBI" id="CHEBI:57783"/>
        <dbReference type="ChEBI" id="CHEBI:64076"/>
        <dbReference type="ChEBI" id="CHEBI:456215"/>
        <dbReference type="ChEBI" id="CHEBI:456216"/>
        <dbReference type="EC" id="4.2.1.136"/>
    </reaction>
</comment>
<comment type="function">
    <text evidence="14 18">Bifunctional enzyme that catalyzes the epimerization of the S- and R-forms of NAD(P)HX and the dehydration of the S-form of NAD(P)HX at the expense of ADP, which is converted to AMP. This allows the repair of both epimers of NAD(P)HX, a damaged form of NAD(P)H that is a result of enzymatic or heat-dependent hydration.</text>
</comment>
<comment type="catalytic activity">
    <reaction evidence="15 18">
        <text>(6S)-NADHX + ADP = AMP + phosphate + NADH + H(+)</text>
        <dbReference type="Rhea" id="RHEA:32223"/>
        <dbReference type="ChEBI" id="CHEBI:15378"/>
        <dbReference type="ChEBI" id="CHEBI:43474"/>
        <dbReference type="ChEBI" id="CHEBI:57945"/>
        <dbReference type="ChEBI" id="CHEBI:64074"/>
        <dbReference type="ChEBI" id="CHEBI:456215"/>
        <dbReference type="ChEBI" id="CHEBI:456216"/>
        <dbReference type="EC" id="4.2.1.136"/>
    </reaction>
</comment>
<dbReference type="GO" id="GO:0046872">
    <property type="term" value="F:metal ion binding"/>
    <property type="evidence" value="ECO:0007669"/>
    <property type="project" value="UniProtKB-UniRule"/>
</dbReference>
<comment type="caution">
    <text evidence="17">Lacks conserved residue(s) required for the propagation of feature annotation.</text>
</comment>
<feature type="binding site" evidence="17">
    <location>
        <begin position="143"/>
        <end position="149"/>
    </location>
    <ligand>
        <name>(6S)-NADPHX</name>
        <dbReference type="ChEBI" id="CHEBI:64076"/>
    </ligand>
</feature>
<dbReference type="PROSITE" id="PS51385">
    <property type="entry name" value="YJEF_N"/>
    <property type="match status" value="1"/>
</dbReference>
<dbReference type="Proteomes" id="UP000058599">
    <property type="component" value="Chromosome"/>
</dbReference>
<keyword evidence="7 18" id="KW-0067">ATP-binding</keyword>
<keyword evidence="11 17" id="KW-0413">Isomerase</keyword>
<dbReference type="InterPro" id="IPR036652">
    <property type="entry name" value="YjeF_N_dom_sf"/>
</dbReference>
<dbReference type="PIRSF" id="PIRSF017184">
    <property type="entry name" value="Nnr"/>
    <property type="match status" value="1"/>
</dbReference>
<feature type="binding site" evidence="17">
    <location>
        <begin position="81"/>
        <end position="85"/>
    </location>
    <ligand>
        <name>(6S)-NADPHX</name>
        <dbReference type="ChEBI" id="CHEBI:64076"/>
    </ligand>
</feature>
<keyword evidence="23" id="KW-1185">Reference proteome</keyword>
<dbReference type="HAMAP" id="MF_01966">
    <property type="entry name" value="NADHX_epimerase"/>
    <property type="match status" value="1"/>
</dbReference>
<evidence type="ECO:0000256" key="3">
    <source>
        <dbReference type="ARBA" id="ARBA00006001"/>
    </source>
</evidence>
<gene>
    <name evidence="17 22" type="primary">nnrE</name>
    <name evidence="22" type="ORF">SGRAN_1970</name>
</gene>
<dbReference type="SUPFAM" id="SSF53613">
    <property type="entry name" value="Ribokinase-like"/>
    <property type="match status" value="1"/>
</dbReference>
<evidence type="ECO:0000256" key="2">
    <source>
        <dbReference type="ARBA" id="ARBA00000909"/>
    </source>
</evidence>
<evidence type="ECO:0000256" key="7">
    <source>
        <dbReference type="ARBA" id="ARBA00022840"/>
    </source>
</evidence>
<sequence length="472" mass="47592">MTKGWGNASKSKSPQAWDRRMTVPADAPILTADAMRAAEAACAAAGVSLSELMERAGAAVADVAWRMAAGAPVLILCGPGNNGGDGYVAARLLKARGAKVRVAALAPPATDLARAARAAWDGPVEAFAPDTAPAPLIVDALFGVGLTRPLSDEWSAMLRRFAGRRVLAVDVPSGIESDGLQDWLPPLPAAVTLALGALKPAHLLLPTAPACGRVLLAPIGIDAERRMRTLPPLPPETPTADAHKFSRGMVLVRAGPMKGAAGLSAAAALRAGAGYVVLEDGGPAPLSAIIAEAPAAFRARLDDPRVGAIVVGPGFPAGDALAAAVGEVLDAGKPLVLDAAAIGAALPRLGKGTAAAILTPHEGEFARAFPDLRGSKIERALAAARRAQAVVIYKGADTVIAAPDGRVVAAWPGSPWLATAGTGDVLAGVCGAMLARGGDAFDAAVAAVGWHIARARSIGRGLVADDLVKTAK</sequence>
<evidence type="ECO:0000259" key="20">
    <source>
        <dbReference type="PROSITE" id="PS51383"/>
    </source>
</evidence>
<evidence type="ECO:0000256" key="18">
    <source>
        <dbReference type="PIRNR" id="PIRNR017184"/>
    </source>
</evidence>
<evidence type="ECO:0000259" key="21">
    <source>
        <dbReference type="PROSITE" id="PS51385"/>
    </source>
</evidence>
<keyword evidence="12 18" id="KW-0456">Lyase</keyword>
<dbReference type="PANTHER" id="PTHR12592:SF0">
    <property type="entry name" value="ATP-DEPENDENT (S)-NAD(P)H-HYDRATE DEHYDRATASE"/>
    <property type="match status" value="1"/>
</dbReference>
<evidence type="ECO:0000256" key="10">
    <source>
        <dbReference type="ARBA" id="ARBA00023027"/>
    </source>
</evidence>
<evidence type="ECO:0000256" key="5">
    <source>
        <dbReference type="ARBA" id="ARBA00022723"/>
    </source>
</evidence>
<feature type="binding site" evidence="17">
    <location>
        <position position="139"/>
    </location>
    <ligand>
        <name>K(+)</name>
        <dbReference type="ChEBI" id="CHEBI:29103"/>
    </ligand>
</feature>
<evidence type="ECO:0000256" key="4">
    <source>
        <dbReference type="ARBA" id="ARBA00009524"/>
    </source>
</evidence>
<evidence type="ECO:0000256" key="11">
    <source>
        <dbReference type="ARBA" id="ARBA00023235"/>
    </source>
</evidence>
<evidence type="ECO:0000256" key="13">
    <source>
        <dbReference type="ARBA" id="ARBA00023268"/>
    </source>
</evidence>
<feature type="binding site" evidence="17">
    <location>
        <position position="173"/>
    </location>
    <ligand>
        <name>K(+)</name>
        <dbReference type="ChEBI" id="CHEBI:29103"/>
    </ligand>
</feature>
<keyword evidence="13" id="KW-0511">Multifunctional enzyme</keyword>
<evidence type="ECO:0000256" key="16">
    <source>
        <dbReference type="ARBA" id="ARBA00049209"/>
    </source>
</evidence>
<dbReference type="InterPro" id="IPR029056">
    <property type="entry name" value="Ribokinase-like"/>
</dbReference>
<dbReference type="EMBL" id="CP012199">
    <property type="protein sequence ID" value="AMG74347.1"/>
    <property type="molecule type" value="Genomic_DNA"/>
</dbReference>
<proteinExistence type="inferred from homology"/>
<dbReference type="Gene3D" id="3.40.50.10260">
    <property type="entry name" value="YjeF N-terminal domain"/>
    <property type="match status" value="1"/>
</dbReference>
<dbReference type="GO" id="GO:0052855">
    <property type="term" value="F:ADP-dependent NAD(P)H-hydrate dehydratase activity"/>
    <property type="evidence" value="ECO:0007669"/>
    <property type="project" value="UniProtKB-UniRule"/>
</dbReference>
<dbReference type="PANTHER" id="PTHR12592">
    <property type="entry name" value="ATP-DEPENDENT (S)-NAD(P)H-HYDRATE DEHYDRATASE FAMILY MEMBER"/>
    <property type="match status" value="1"/>
</dbReference>
<evidence type="ECO:0000256" key="1">
    <source>
        <dbReference type="ARBA" id="ARBA00000013"/>
    </source>
</evidence>
<dbReference type="InterPro" id="IPR000631">
    <property type="entry name" value="CARKD"/>
</dbReference>
<comment type="similarity">
    <text evidence="4 18">In the C-terminal section; belongs to the NnrD/CARKD family.</text>
</comment>
<evidence type="ECO:0000256" key="12">
    <source>
        <dbReference type="ARBA" id="ARBA00023239"/>
    </source>
</evidence>
<dbReference type="Pfam" id="PF01256">
    <property type="entry name" value="Carb_kinase"/>
    <property type="match status" value="1"/>
</dbReference>
<feature type="binding site" evidence="17">
    <location>
        <position position="170"/>
    </location>
    <ligand>
        <name>(6S)-NADPHX</name>
        <dbReference type="ChEBI" id="CHEBI:64076"/>
    </ligand>
</feature>
<protein>
    <recommendedName>
        <fullName evidence="17">NAD(P)H-hydrate epimerase</fullName>
        <ecNumber evidence="17">5.1.99.6</ecNumber>
    </recommendedName>
    <alternativeName>
        <fullName evidence="17">NAD(P)HX epimerase</fullName>
    </alternativeName>
</protein>
<evidence type="ECO:0000256" key="8">
    <source>
        <dbReference type="ARBA" id="ARBA00022857"/>
    </source>
</evidence>
<dbReference type="InterPro" id="IPR030677">
    <property type="entry name" value="Nnr"/>
</dbReference>
<feature type="binding site" evidence="17">
    <location>
        <position position="82"/>
    </location>
    <ligand>
        <name>K(+)</name>
        <dbReference type="ChEBI" id="CHEBI:29103"/>
    </ligand>
</feature>
<keyword evidence="9 17" id="KW-0630">Potassium</keyword>
<dbReference type="AlphaFoldDB" id="A0AA86L3W7"/>
<keyword evidence="10 17" id="KW-0520">NAD</keyword>
<dbReference type="Gene3D" id="3.40.1190.20">
    <property type="match status" value="1"/>
</dbReference>
<keyword evidence="8 17" id="KW-0521">NADP</keyword>
<dbReference type="RefSeq" id="WP_311880698.1">
    <property type="nucleotide sequence ID" value="NZ_CP012199.1"/>
</dbReference>
<comment type="similarity">
    <text evidence="3 18">In the N-terminal section; belongs to the NnrE/AIBP family.</text>
</comment>
<dbReference type="GO" id="GO:0005524">
    <property type="term" value="F:ATP binding"/>
    <property type="evidence" value="ECO:0007669"/>
    <property type="project" value="UniProtKB-UniRule"/>
</dbReference>
<dbReference type="KEGG" id="sgi:SGRAN_1970"/>
<evidence type="ECO:0000313" key="22">
    <source>
        <dbReference type="EMBL" id="AMG74347.1"/>
    </source>
</evidence>
<dbReference type="GO" id="GO:0110051">
    <property type="term" value="P:metabolite repair"/>
    <property type="evidence" value="ECO:0007669"/>
    <property type="project" value="TreeGrafter"/>
</dbReference>
<keyword evidence="5 17" id="KW-0479">Metal-binding</keyword>
<feature type="domain" description="YjeF N-terminal" evidence="21">
    <location>
        <begin position="35"/>
        <end position="227"/>
    </location>
</feature>
<dbReference type="InterPro" id="IPR004443">
    <property type="entry name" value="YjeF_N_dom"/>
</dbReference>
<comment type="cofactor">
    <cofactor evidence="17 18">
        <name>K(+)</name>
        <dbReference type="ChEBI" id="CHEBI:29103"/>
    </cofactor>
    <text evidence="17 18">Binds 1 potassium ion per subunit.</text>
</comment>
<organism evidence="22 23">
    <name type="scientific">Sphingopyxis granuli</name>
    <dbReference type="NCBI Taxonomy" id="267128"/>
    <lineage>
        <taxon>Bacteria</taxon>
        <taxon>Pseudomonadati</taxon>
        <taxon>Pseudomonadota</taxon>
        <taxon>Alphaproteobacteria</taxon>
        <taxon>Sphingomonadales</taxon>
        <taxon>Sphingomonadaceae</taxon>
        <taxon>Sphingopyxis</taxon>
    </lineage>
</organism>
<evidence type="ECO:0000256" key="6">
    <source>
        <dbReference type="ARBA" id="ARBA00022741"/>
    </source>
</evidence>
<feature type="region of interest" description="Disordered" evidence="19">
    <location>
        <begin position="1"/>
        <end position="20"/>
    </location>
</feature>
<dbReference type="SUPFAM" id="SSF64153">
    <property type="entry name" value="YjeF N-terminal domain-like"/>
    <property type="match status" value="1"/>
</dbReference>
<dbReference type="PROSITE" id="PS51383">
    <property type="entry name" value="YJEF_C_3"/>
    <property type="match status" value="1"/>
</dbReference>
<dbReference type="Pfam" id="PF03853">
    <property type="entry name" value="YjeF_N"/>
    <property type="match status" value="1"/>
</dbReference>
<comment type="similarity">
    <text evidence="17">Belongs to the NnrE/AIBP family.</text>
</comment>
<comment type="function">
    <text evidence="17">Catalyzes the epimerization of the S- and R-forms of NAD(P)HX, a damaged form of NAD(P)H that is a result of enzymatic or heat-dependent hydration. This is a prerequisite for the S-specific NAD(P)H-hydrate dehydratase to allow the repair of both epimers of NAD(P)HX.</text>
</comment>
<feature type="domain" description="YjeF C-terminal" evidence="20">
    <location>
        <begin position="227"/>
        <end position="472"/>
    </location>
</feature>
<evidence type="ECO:0000256" key="9">
    <source>
        <dbReference type="ARBA" id="ARBA00022958"/>
    </source>
</evidence>
<dbReference type="NCBIfam" id="TIGR00197">
    <property type="entry name" value="yjeF_nterm"/>
    <property type="match status" value="1"/>
</dbReference>
<comment type="catalytic activity">
    <reaction evidence="1 17 18">
        <text>(6R)-NADHX = (6S)-NADHX</text>
        <dbReference type="Rhea" id="RHEA:32215"/>
        <dbReference type="ChEBI" id="CHEBI:64074"/>
        <dbReference type="ChEBI" id="CHEBI:64075"/>
        <dbReference type="EC" id="5.1.99.6"/>
    </reaction>
</comment>
<name>A0AA86L3W7_9SPHN</name>